<feature type="domain" description="F-box" evidence="1">
    <location>
        <begin position="5"/>
        <end position="51"/>
    </location>
</feature>
<dbReference type="EMBL" id="CAJNOV010006831">
    <property type="protein sequence ID" value="CAF1261889.1"/>
    <property type="molecule type" value="Genomic_DNA"/>
</dbReference>
<proteinExistence type="predicted"/>
<sequence>MSRSNVHLLDLPNEILRSILRKFNIDVLDSLLDINNGQLHIFAQEKTFTDVLNFVDLDNISLINRFYIDLSPRIHYNIKYFILEPVFMKCILLATVCPNLTELKFFSFKL</sequence>
<dbReference type="EMBL" id="CAJOBI010254046">
    <property type="protein sequence ID" value="CAF5109692.1"/>
    <property type="molecule type" value="Genomic_DNA"/>
</dbReference>
<evidence type="ECO:0000313" key="5">
    <source>
        <dbReference type="EMBL" id="CAF5109692.1"/>
    </source>
</evidence>
<dbReference type="AlphaFoldDB" id="A0A815B1W2"/>
<dbReference type="Proteomes" id="UP000663824">
    <property type="component" value="Unassembled WGS sequence"/>
</dbReference>
<evidence type="ECO:0000259" key="1">
    <source>
        <dbReference type="PROSITE" id="PS50181"/>
    </source>
</evidence>
<comment type="caution">
    <text evidence="2">The sequence shown here is derived from an EMBL/GenBank/DDBJ whole genome shotgun (WGS) entry which is preliminary data.</text>
</comment>
<protein>
    <recommendedName>
        <fullName evidence="1">F-box domain-containing protein</fullName>
    </recommendedName>
</protein>
<dbReference type="Proteomes" id="UP000676336">
    <property type="component" value="Unassembled WGS sequence"/>
</dbReference>
<accession>A0A815B1W2</accession>
<dbReference type="PROSITE" id="PS50181">
    <property type="entry name" value="FBOX"/>
    <property type="match status" value="1"/>
</dbReference>
<gene>
    <name evidence="4" type="ORF">BYL167_LOCUS13358</name>
    <name evidence="2" type="ORF">CJN711_LOCUS15030</name>
    <name evidence="3" type="ORF">MBJ925_LOCUS28286</name>
    <name evidence="5" type="ORF">SMN809_LOCUS62041</name>
</gene>
<dbReference type="EMBL" id="CAJNRE010015124">
    <property type="protein sequence ID" value="CAF2134679.1"/>
    <property type="molecule type" value="Genomic_DNA"/>
</dbReference>
<evidence type="ECO:0000313" key="4">
    <source>
        <dbReference type="EMBL" id="CAF3994852.1"/>
    </source>
</evidence>
<evidence type="ECO:0000313" key="3">
    <source>
        <dbReference type="EMBL" id="CAF2134679.1"/>
    </source>
</evidence>
<dbReference type="Proteomes" id="UP000663855">
    <property type="component" value="Unassembled WGS sequence"/>
</dbReference>
<dbReference type="Proteomes" id="UP000681967">
    <property type="component" value="Unassembled WGS sequence"/>
</dbReference>
<dbReference type="EMBL" id="CAJOBH010004574">
    <property type="protein sequence ID" value="CAF3994852.1"/>
    <property type="molecule type" value="Genomic_DNA"/>
</dbReference>
<dbReference type="InterPro" id="IPR001810">
    <property type="entry name" value="F-box_dom"/>
</dbReference>
<reference evidence="2" key="1">
    <citation type="submission" date="2021-02" db="EMBL/GenBank/DDBJ databases">
        <authorList>
            <person name="Nowell W R."/>
        </authorList>
    </citation>
    <scope>NUCLEOTIDE SEQUENCE</scope>
</reference>
<organism evidence="2 6">
    <name type="scientific">Rotaria magnacalcarata</name>
    <dbReference type="NCBI Taxonomy" id="392030"/>
    <lineage>
        <taxon>Eukaryota</taxon>
        <taxon>Metazoa</taxon>
        <taxon>Spiralia</taxon>
        <taxon>Gnathifera</taxon>
        <taxon>Rotifera</taxon>
        <taxon>Eurotatoria</taxon>
        <taxon>Bdelloidea</taxon>
        <taxon>Philodinida</taxon>
        <taxon>Philodinidae</taxon>
        <taxon>Rotaria</taxon>
    </lineage>
</organism>
<name>A0A815B1W2_9BILA</name>
<evidence type="ECO:0000313" key="6">
    <source>
        <dbReference type="Proteomes" id="UP000663855"/>
    </source>
</evidence>
<evidence type="ECO:0000313" key="2">
    <source>
        <dbReference type="EMBL" id="CAF1261889.1"/>
    </source>
</evidence>